<evidence type="ECO:0000313" key="2">
    <source>
        <dbReference type="Proteomes" id="UP000324376"/>
    </source>
</evidence>
<name>A0A5S5BX81_9FLAO</name>
<reference evidence="1 2" key="1">
    <citation type="submission" date="2019-07" db="EMBL/GenBank/DDBJ databases">
        <title>Genomic Encyclopedia of Archaeal and Bacterial Type Strains, Phase II (KMG-II): from individual species to whole genera.</title>
        <authorList>
            <person name="Goeker M."/>
        </authorList>
    </citation>
    <scope>NUCLEOTIDE SEQUENCE [LARGE SCALE GENOMIC DNA]</scope>
    <source>
        <strain evidence="1 2">DSM 17527</strain>
    </source>
</reference>
<sequence length="386" mass="42939">MTKNLASSFSIKTGIFPYAILFFLAVKITAQEAVTTPDLTDASNFSYSGSIDTYYRYGIDSPNRQIEDSYVVSGTAFANRNGFALGMLNLNLEYIYKNTGVVADLVIGPRGEEAVFLSEDGSQVINQLYVYWNLNNSIKFTLGNFNTFLGYEVISPKDNFNYSTSYMFSYGPFSHTGIKADFKLNTSWSLMLAVLNPTDFTESNPFDTYILGGQLGYSLGKYSSYLNFRYGNEGAPQTVEPTFQVDWTTGFDFTNRLYAGLNATYLTRGTDASDESSGFYGIALYSQYSTSDRFAIGIRGEYFSQYNYDLVTFEEVTGTPISSPIAFDNDGDGEVIAITLTGNYFIGNLALKPELRIDHSEDTFIDSNYTTSSTLSSFLIAAIYKF</sequence>
<comment type="caution">
    <text evidence="1">The sequence shown here is derived from an EMBL/GenBank/DDBJ whole genome shotgun (WGS) entry which is preliminary data.</text>
</comment>
<keyword evidence="2" id="KW-1185">Reference proteome</keyword>
<dbReference type="RefSeq" id="WP_148783618.1">
    <property type="nucleotide sequence ID" value="NZ_VNHU01000011.1"/>
</dbReference>
<protein>
    <submittedName>
        <fullName evidence="1">Putative OmpL-like beta-barrel porin-2</fullName>
    </submittedName>
</protein>
<gene>
    <name evidence="1" type="ORF">BD809_11184</name>
</gene>
<evidence type="ECO:0000313" key="1">
    <source>
        <dbReference type="EMBL" id="TYP70916.1"/>
    </source>
</evidence>
<dbReference type="OrthoDB" id="1114561at2"/>
<dbReference type="AlphaFoldDB" id="A0A5S5BX81"/>
<dbReference type="EMBL" id="VNHU01000011">
    <property type="protein sequence ID" value="TYP70916.1"/>
    <property type="molecule type" value="Genomic_DNA"/>
</dbReference>
<proteinExistence type="predicted"/>
<dbReference type="InterPro" id="IPR011486">
    <property type="entry name" value="BBP2"/>
</dbReference>
<organism evidence="1 2">
    <name type="scientific">Aquimarina intermedia</name>
    <dbReference type="NCBI Taxonomy" id="350814"/>
    <lineage>
        <taxon>Bacteria</taxon>
        <taxon>Pseudomonadati</taxon>
        <taxon>Bacteroidota</taxon>
        <taxon>Flavobacteriia</taxon>
        <taxon>Flavobacteriales</taxon>
        <taxon>Flavobacteriaceae</taxon>
        <taxon>Aquimarina</taxon>
    </lineage>
</organism>
<dbReference type="Pfam" id="PF07642">
    <property type="entry name" value="BBP2"/>
    <property type="match status" value="1"/>
</dbReference>
<accession>A0A5S5BX81</accession>
<dbReference type="Proteomes" id="UP000324376">
    <property type="component" value="Unassembled WGS sequence"/>
</dbReference>